<dbReference type="NCBIfam" id="TIGR03936">
    <property type="entry name" value="sam_1_link_chp"/>
    <property type="match status" value="1"/>
</dbReference>
<dbReference type="STRING" id="37658.SAMN05661086_03022"/>
<dbReference type="Proteomes" id="UP000199659">
    <property type="component" value="Unassembled WGS sequence"/>
</dbReference>
<gene>
    <name evidence="2" type="ORF">SAMN05661086_03022</name>
</gene>
<dbReference type="Pfam" id="PF10105">
    <property type="entry name" value="DUF2344"/>
    <property type="match status" value="1"/>
</dbReference>
<name>A0A1I6L374_9FIRM</name>
<feature type="domain" description="DUF2344" evidence="1">
    <location>
        <begin position="2"/>
        <end position="184"/>
    </location>
</feature>
<sequence length="237" mass="27575">MKVRIKFSKTGSMKFIGHLDVMRYFQKAFRRCEINVSYSQGFNRHQVMSFAQPLGVGLTSEGEYLDAQLESSESSEEMIEKINHVITDEIQVLSFKLLPEDSKPAMSLVACADYRVELKDNYEAVEDFEIRFYDFYHQDTIEIEKKSKKSSTIMDIKPLIYEYKFEQEGLFLKVAAGSVNNLKPDLIMEAFYQFLGKELSPFSYQYHRIDLYAQKEDRFISLDDFGVNMKEGLSGEL</sequence>
<dbReference type="RefSeq" id="WP_092562492.1">
    <property type="nucleotide sequence ID" value="NZ_FOYZ01000012.1"/>
</dbReference>
<protein>
    <submittedName>
        <fullName evidence="2">Radical SAM-linked protein</fullName>
    </submittedName>
</protein>
<keyword evidence="3" id="KW-1185">Reference proteome</keyword>
<evidence type="ECO:0000259" key="1">
    <source>
        <dbReference type="Pfam" id="PF10105"/>
    </source>
</evidence>
<evidence type="ECO:0000313" key="3">
    <source>
        <dbReference type="Proteomes" id="UP000199659"/>
    </source>
</evidence>
<dbReference type="EMBL" id="FOYZ01000012">
    <property type="protein sequence ID" value="SFR97680.1"/>
    <property type="molecule type" value="Genomic_DNA"/>
</dbReference>
<proteinExistence type="predicted"/>
<accession>A0A1I6L374</accession>
<dbReference type="AlphaFoldDB" id="A0A1I6L374"/>
<organism evidence="2 3">
    <name type="scientific">Anaeromicropila populeti</name>
    <dbReference type="NCBI Taxonomy" id="37658"/>
    <lineage>
        <taxon>Bacteria</taxon>
        <taxon>Bacillati</taxon>
        <taxon>Bacillota</taxon>
        <taxon>Clostridia</taxon>
        <taxon>Lachnospirales</taxon>
        <taxon>Lachnospiraceae</taxon>
        <taxon>Anaeromicropila</taxon>
    </lineage>
</organism>
<dbReference type="InterPro" id="IPR018768">
    <property type="entry name" value="DUF2344"/>
</dbReference>
<evidence type="ECO:0000313" key="2">
    <source>
        <dbReference type="EMBL" id="SFR97680.1"/>
    </source>
</evidence>
<dbReference type="OrthoDB" id="9780488at2"/>
<reference evidence="2 3" key="1">
    <citation type="submission" date="2016-10" db="EMBL/GenBank/DDBJ databases">
        <authorList>
            <person name="de Groot N.N."/>
        </authorList>
    </citation>
    <scope>NUCLEOTIDE SEQUENCE [LARGE SCALE GENOMIC DNA]</scope>
    <source>
        <strain evidence="2 3">743A</strain>
    </source>
</reference>